<dbReference type="SMART" id="SM00448">
    <property type="entry name" value="REC"/>
    <property type="match status" value="1"/>
</dbReference>
<name>A0AAD0W458_PSEO7</name>
<dbReference type="PROSITE" id="PS50110">
    <property type="entry name" value="RESPONSE_REGULATORY"/>
    <property type="match status" value="1"/>
</dbReference>
<dbReference type="EMBL" id="CP031761">
    <property type="protein sequence ID" value="AXR02869.1"/>
    <property type="molecule type" value="Genomic_DNA"/>
</dbReference>
<dbReference type="PANTHER" id="PTHR37299">
    <property type="entry name" value="TRANSCRIPTIONAL REGULATOR-RELATED"/>
    <property type="match status" value="1"/>
</dbReference>
<evidence type="ECO:0000259" key="4">
    <source>
        <dbReference type="PROSITE" id="PS50930"/>
    </source>
</evidence>
<dbReference type="KEGG" id="ppis:B1L02_04820"/>
<dbReference type="GO" id="GO:0003677">
    <property type="term" value="F:DNA binding"/>
    <property type="evidence" value="ECO:0007669"/>
    <property type="project" value="UniProtKB-KW"/>
</dbReference>
<dbReference type="GO" id="GO:0000156">
    <property type="term" value="F:phosphorelay response regulator activity"/>
    <property type="evidence" value="ECO:0007669"/>
    <property type="project" value="InterPro"/>
</dbReference>
<feature type="modified residue" description="4-aspartylphosphate" evidence="2">
    <location>
        <position position="58"/>
    </location>
</feature>
<dbReference type="InterPro" id="IPR011006">
    <property type="entry name" value="CheY-like_superfamily"/>
</dbReference>
<feature type="domain" description="HTH LytTR-type" evidence="4">
    <location>
        <begin position="127"/>
        <end position="229"/>
    </location>
</feature>
<dbReference type="Pfam" id="PF00072">
    <property type="entry name" value="Response_reg"/>
    <property type="match status" value="1"/>
</dbReference>
<dbReference type="Proteomes" id="UP000258102">
    <property type="component" value="Chromosome 1"/>
</dbReference>
<evidence type="ECO:0000313" key="6">
    <source>
        <dbReference type="Proteomes" id="UP000258102"/>
    </source>
</evidence>
<organism evidence="5 6">
    <name type="scientific">Pseudoalteromonas piscicida</name>
    <dbReference type="NCBI Taxonomy" id="43662"/>
    <lineage>
        <taxon>Bacteria</taxon>
        <taxon>Pseudomonadati</taxon>
        <taxon>Pseudomonadota</taxon>
        <taxon>Gammaproteobacteria</taxon>
        <taxon>Alteromonadales</taxon>
        <taxon>Pseudoalteromonadaceae</taxon>
        <taxon>Pseudoalteromonas</taxon>
    </lineage>
</organism>
<evidence type="ECO:0000313" key="5">
    <source>
        <dbReference type="EMBL" id="AXR02869.1"/>
    </source>
</evidence>
<keyword evidence="5" id="KW-0238">DNA-binding</keyword>
<protein>
    <submittedName>
        <fullName evidence="5">DNA-binding response regulator</fullName>
    </submittedName>
</protein>
<evidence type="ECO:0000256" key="2">
    <source>
        <dbReference type="PROSITE-ProRule" id="PRU00169"/>
    </source>
</evidence>
<reference evidence="5 6" key="1">
    <citation type="submission" date="2018-08" db="EMBL/GenBank/DDBJ databases">
        <title>Whole Genome Sequences of Two Pseudoalteromonas piscicida Strains, DE1-A and DE2-A, which Exhibit Strong Antibacterial Activity against Vibrio vulnificus.</title>
        <authorList>
            <person name="Richards G.P."/>
            <person name="Needleman D.S."/>
            <person name="Watson M.A."/>
            <person name="Polson S.W."/>
        </authorList>
    </citation>
    <scope>NUCLEOTIDE SEQUENCE [LARGE SCALE GENOMIC DNA]</scope>
    <source>
        <strain evidence="5 6">DE2-A</strain>
    </source>
</reference>
<dbReference type="RefSeq" id="WP_088530137.1">
    <property type="nucleotide sequence ID" value="NZ_CP021646.1"/>
</dbReference>
<dbReference type="InterPro" id="IPR046947">
    <property type="entry name" value="LytR-like"/>
</dbReference>
<evidence type="ECO:0000259" key="3">
    <source>
        <dbReference type="PROSITE" id="PS50110"/>
    </source>
</evidence>
<dbReference type="InterPro" id="IPR001789">
    <property type="entry name" value="Sig_transdc_resp-reg_receiver"/>
</dbReference>
<dbReference type="Pfam" id="PF04397">
    <property type="entry name" value="LytTR"/>
    <property type="match status" value="1"/>
</dbReference>
<sequence length="229" mass="26181">MKKTLISYLIVDDEPLARARVKRLMQKHIGFRCIGEVDCAGSVEALLNQESVQLIFLDISMPGQSGVEFASHLREQFPRMKIVFLTAHPEYALEAFELHANGYLVKPLDSDKLDALLTTIFPSMETLSYYVGSELRHIQVSDVIVAEADEKYTRVTLSSGLQALIDMSLKSLLDKFPTHFIQIHRRTLVKRTNISALELHEQKHYVCLKSLPNRYEVSRRAYTQLKALF</sequence>
<evidence type="ECO:0000256" key="1">
    <source>
        <dbReference type="ARBA" id="ARBA00023012"/>
    </source>
</evidence>
<dbReference type="SUPFAM" id="SSF52172">
    <property type="entry name" value="CheY-like"/>
    <property type="match status" value="1"/>
</dbReference>
<dbReference type="InterPro" id="IPR007492">
    <property type="entry name" value="LytTR_DNA-bd_dom"/>
</dbReference>
<dbReference type="PROSITE" id="PS50930">
    <property type="entry name" value="HTH_LYTTR"/>
    <property type="match status" value="1"/>
</dbReference>
<gene>
    <name evidence="5" type="ORF">D0511_12920</name>
</gene>
<dbReference type="AlphaFoldDB" id="A0AAD0W458"/>
<dbReference type="PANTHER" id="PTHR37299:SF1">
    <property type="entry name" value="STAGE 0 SPORULATION PROTEIN A HOMOLOG"/>
    <property type="match status" value="1"/>
</dbReference>
<keyword evidence="2" id="KW-0597">Phosphoprotein</keyword>
<feature type="domain" description="Response regulatory" evidence="3">
    <location>
        <begin position="7"/>
        <end position="121"/>
    </location>
</feature>
<proteinExistence type="predicted"/>
<dbReference type="Gene3D" id="3.40.50.2300">
    <property type="match status" value="1"/>
</dbReference>
<keyword evidence="1" id="KW-0902">Two-component regulatory system</keyword>
<accession>A0AAD0W458</accession>
<dbReference type="Gene3D" id="2.40.50.1020">
    <property type="entry name" value="LytTr DNA-binding domain"/>
    <property type="match status" value="1"/>
</dbReference>
<dbReference type="SMART" id="SM00850">
    <property type="entry name" value="LytTR"/>
    <property type="match status" value="1"/>
</dbReference>